<feature type="compositionally biased region" description="Polar residues" evidence="1">
    <location>
        <begin position="298"/>
        <end position="308"/>
    </location>
</feature>
<organism evidence="3 4">
    <name type="scientific">Drechslerella dactyloides</name>
    <name type="common">Nematode-trapping fungus</name>
    <name type="synonym">Arthrobotrys dactyloides</name>
    <dbReference type="NCBI Taxonomy" id="74499"/>
    <lineage>
        <taxon>Eukaryota</taxon>
        <taxon>Fungi</taxon>
        <taxon>Dikarya</taxon>
        <taxon>Ascomycota</taxon>
        <taxon>Pezizomycotina</taxon>
        <taxon>Orbiliomycetes</taxon>
        <taxon>Orbiliales</taxon>
        <taxon>Orbiliaceae</taxon>
        <taxon>Drechslerella</taxon>
    </lineage>
</organism>
<feature type="domain" description="C2H2-type" evidence="2">
    <location>
        <begin position="332"/>
        <end position="355"/>
    </location>
</feature>
<dbReference type="Gene3D" id="3.30.160.60">
    <property type="entry name" value="Classic Zinc Finger"/>
    <property type="match status" value="1"/>
</dbReference>
<dbReference type="InterPro" id="IPR013087">
    <property type="entry name" value="Znf_C2H2_type"/>
</dbReference>
<protein>
    <recommendedName>
        <fullName evidence="2">C2H2-type domain-containing protein</fullName>
    </recommendedName>
</protein>
<sequence>MGCRLIGWNDSRAVARLIDLEGYARRIVFAFHTEMLILDRVDSILIVRYHKGAALQEEKHAPKAALSITASPLTYALLTPIKKRPLHHPTLALEPYCQKLTSPSYPAVSQVMDKIAAYPMGSLPPFRTVSPKIPPPGCHPYPFCLGDFTKYCPDPWYCSCGAVYIEERDFLDIYFGHRDGSGAHPLGHQLRIIPFHNSQEFSVSYINQTQPPYHHYPDAYTQQWYQYPIGLENEILTGPLQYPETSQPGMYDTTSCSMEPKSTSLTSDSPYEMAAASFAHAMGAAPATSVTAPTSDAITPTSTDSPETLGTAKTHLEPTASAPDDSSPGITCKWGTCDLVYPTQRAALEHVKADHIGSRKKLYYDFTCRIRDCPCGGKAFEKRDNIVSHVTNVGFNIRYAICPFKTKGCKIALKREWDLPRHIRICRYNPERVVVKKEKADTKPRKARVTRR</sequence>
<accession>A0AAD6NJK6</accession>
<evidence type="ECO:0000313" key="3">
    <source>
        <dbReference type="EMBL" id="KAJ6260799.1"/>
    </source>
</evidence>
<reference evidence="3" key="1">
    <citation type="submission" date="2023-01" db="EMBL/GenBank/DDBJ databases">
        <title>The chitinases involved in constricting ring structure development in the nematode-trapping fungus Drechslerella dactyloides.</title>
        <authorList>
            <person name="Wang R."/>
            <person name="Zhang L."/>
            <person name="Tang P."/>
            <person name="Li S."/>
            <person name="Liang L."/>
        </authorList>
    </citation>
    <scope>NUCLEOTIDE SEQUENCE</scope>
    <source>
        <strain evidence="3">YMF1.00031</strain>
    </source>
</reference>
<name>A0AAD6NJK6_DREDA</name>
<dbReference type="EMBL" id="JAQGDS010000005">
    <property type="protein sequence ID" value="KAJ6260799.1"/>
    <property type="molecule type" value="Genomic_DNA"/>
</dbReference>
<feature type="region of interest" description="Disordered" evidence="1">
    <location>
        <begin position="290"/>
        <end position="311"/>
    </location>
</feature>
<dbReference type="AlphaFoldDB" id="A0AAD6NJK6"/>
<dbReference type="Proteomes" id="UP001221413">
    <property type="component" value="Unassembled WGS sequence"/>
</dbReference>
<gene>
    <name evidence="3" type="ORF">Dda_5029</name>
</gene>
<proteinExistence type="predicted"/>
<keyword evidence="4" id="KW-1185">Reference proteome</keyword>
<feature type="region of interest" description="Disordered" evidence="1">
    <location>
        <begin position="247"/>
        <end position="267"/>
    </location>
</feature>
<comment type="caution">
    <text evidence="3">The sequence shown here is derived from an EMBL/GenBank/DDBJ whole genome shotgun (WGS) entry which is preliminary data.</text>
</comment>
<evidence type="ECO:0000256" key="1">
    <source>
        <dbReference type="SAM" id="MobiDB-lite"/>
    </source>
</evidence>
<evidence type="ECO:0000313" key="4">
    <source>
        <dbReference type="Proteomes" id="UP001221413"/>
    </source>
</evidence>
<dbReference type="PROSITE" id="PS00028">
    <property type="entry name" value="ZINC_FINGER_C2H2_1"/>
    <property type="match status" value="1"/>
</dbReference>
<evidence type="ECO:0000259" key="2">
    <source>
        <dbReference type="PROSITE" id="PS00028"/>
    </source>
</evidence>